<feature type="chain" id="PRO_5030607682" evidence="3">
    <location>
        <begin position="20"/>
        <end position="336"/>
    </location>
</feature>
<name>A0A7X0NGV6_9GAMM</name>
<dbReference type="RefSeq" id="WP_184424025.1">
    <property type="nucleotide sequence ID" value="NZ_AP027362.1"/>
</dbReference>
<protein>
    <submittedName>
        <fullName evidence="5">Photosystem II stability/assembly factor-like uncharacterized protein</fullName>
    </submittedName>
</protein>
<organism evidence="5 6">
    <name type="scientific">Thalassotalea piscium</name>
    <dbReference type="NCBI Taxonomy" id="1230533"/>
    <lineage>
        <taxon>Bacteria</taxon>
        <taxon>Pseudomonadati</taxon>
        <taxon>Pseudomonadota</taxon>
        <taxon>Gammaproteobacteria</taxon>
        <taxon>Alteromonadales</taxon>
        <taxon>Colwelliaceae</taxon>
        <taxon>Thalassotalea</taxon>
    </lineage>
</organism>
<dbReference type="AlphaFoldDB" id="A0A7X0NGV6"/>
<keyword evidence="2" id="KW-0604">Photosystem II</keyword>
<evidence type="ECO:0000256" key="2">
    <source>
        <dbReference type="ARBA" id="ARBA00023276"/>
    </source>
</evidence>
<dbReference type="PANTHER" id="PTHR47199:SF2">
    <property type="entry name" value="PHOTOSYSTEM II STABILITY_ASSEMBLY FACTOR HCF136, CHLOROPLASTIC"/>
    <property type="match status" value="1"/>
</dbReference>
<accession>A0A7X0NGV6</accession>
<dbReference type="Gene3D" id="2.130.10.10">
    <property type="entry name" value="YVTN repeat-like/Quinoprotein amine dehydrogenase"/>
    <property type="match status" value="2"/>
</dbReference>
<keyword evidence="1" id="KW-0602">Photosynthesis</keyword>
<dbReference type="GO" id="GO:0015979">
    <property type="term" value="P:photosynthesis"/>
    <property type="evidence" value="ECO:0007669"/>
    <property type="project" value="UniProtKB-KW"/>
</dbReference>
<evidence type="ECO:0000313" key="5">
    <source>
        <dbReference type="EMBL" id="MBB6543235.1"/>
    </source>
</evidence>
<dbReference type="Proteomes" id="UP000537141">
    <property type="component" value="Unassembled WGS sequence"/>
</dbReference>
<comment type="caution">
    <text evidence="5">The sequence shown here is derived from an EMBL/GenBank/DDBJ whole genome shotgun (WGS) entry which is preliminary data.</text>
</comment>
<keyword evidence="3" id="KW-0732">Signal</keyword>
<reference evidence="5 6" key="1">
    <citation type="submission" date="2020-08" db="EMBL/GenBank/DDBJ databases">
        <title>Genomic Encyclopedia of Type Strains, Phase IV (KMG-IV): sequencing the most valuable type-strain genomes for metagenomic binning, comparative biology and taxonomic classification.</title>
        <authorList>
            <person name="Goeker M."/>
        </authorList>
    </citation>
    <scope>NUCLEOTIDE SEQUENCE [LARGE SCALE GENOMIC DNA]</scope>
    <source>
        <strain evidence="5 6">DSM 26287</strain>
    </source>
</reference>
<evidence type="ECO:0000256" key="1">
    <source>
        <dbReference type="ARBA" id="ARBA00022531"/>
    </source>
</evidence>
<evidence type="ECO:0000256" key="3">
    <source>
        <dbReference type="SAM" id="SignalP"/>
    </source>
</evidence>
<evidence type="ECO:0000259" key="4">
    <source>
        <dbReference type="Pfam" id="PF14870"/>
    </source>
</evidence>
<evidence type="ECO:0000313" key="6">
    <source>
        <dbReference type="Proteomes" id="UP000537141"/>
    </source>
</evidence>
<feature type="domain" description="Photosynthesis system II assembly factor Ycf48/Hcf136-like" evidence="4">
    <location>
        <begin position="32"/>
        <end position="183"/>
    </location>
</feature>
<dbReference type="PANTHER" id="PTHR47199">
    <property type="entry name" value="PHOTOSYSTEM II STABILITY/ASSEMBLY FACTOR HCF136, CHLOROPLASTIC"/>
    <property type="match status" value="1"/>
</dbReference>
<dbReference type="GO" id="GO:0009523">
    <property type="term" value="C:photosystem II"/>
    <property type="evidence" value="ECO:0007669"/>
    <property type="project" value="UniProtKB-KW"/>
</dbReference>
<dbReference type="InterPro" id="IPR015943">
    <property type="entry name" value="WD40/YVTN_repeat-like_dom_sf"/>
</dbReference>
<dbReference type="Pfam" id="PF14870">
    <property type="entry name" value="PSII_BNR"/>
    <property type="match status" value="1"/>
</dbReference>
<proteinExistence type="predicted"/>
<dbReference type="InterPro" id="IPR036278">
    <property type="entry name" value="Sialidase_sf"/>
</dbReference>
<sequence>MIKILLLIFTIILSQATQATTLTADAVISPLAKDSLLLDIKNVNDQFLIAVGERGHILRSTDGKNWQQMPSPTQITLTSVFFVNSSLGWAVGHNATILHSNDSGFTWTVQNQNPQLEVPFLNVHFKDSKEGVAVGSYGLYYRTKDAGLTWQQEFHLTLLTEEDLEYLDELKRDDEAVYLTERSRILPHFNRFYQDGRTVYLVGELGLIAKSNDYGANWERLADVYQGSFYDIHRTKKGNLLAVGLRGNVFRSVSNGNDWLNSPVETTALLNNIVLYQDNVVFLLGNNGVLLKSVDDGITFTMNTQADGKALLAGAIFKDKLIVASEVGIKVLQVTP</sequence>
<gene>
    <name evidence="5" type="ORF">HNQ55_001742</name>
</gene>
<feature type="signal peptide" evidence="3">
    <location>
        <begin position="1"/>
        <end position="19"/>
    </location>
</feature>
<dbReference type="EMBL" id="JACHHU010000011">
    <property type="protein sequence ID" value="MBB6543235.1"/>
    <property type="molecule type" value="Genomic_DNA"/>
</dbReference>
<keyword evidence="6" id="KW-1185">Reference proteome</keyword>
<dbReference type="SUPFAM" id="SSF50939">
    <property type="entry name" value="Sialidases"/>
    <property type="match status" value="1"/>
</dbReference>
<dbReference type="InterPro" id="IPR028203">
    <property type="entry name" value="PSII_CF48-like_dom"/>
</dbReference>